<reference evidence="1" key="1">
    <citation type="submission" date="2023-03" db="EMBL/GenBank/DDBJ databases">
        <title>Massive genome expansion in bonnet fungi (Mycena s.s.) driven by repeated elements and novel gene families across ecological guilds.</title>
        <authorList>
            <consortium name="Lawrence Berkeley National Laboratory"/>
            <person name="Harder C.B."/>
            <person name="Miyauchi S."/>
            <person name="Viragh M."/>
            <person name="Kuo A."/>
            <person name="Thoen E."/>
            <person name="Andreopoulos B."/>
            <person name="Lu D."/>
            <person name="Skrede I."/>
            <person name="Drula E."/>
            <person name="Henrissat B."/>
            <person name="Morin E."/>
            <person name="Kohler A."/>
            <person name="Barry K."/>
            <person name="LaButti K."/>
            <person name="Morin E."/>
            <person name="Salamov A."/>
            <person name="Lipzen A."/>
            <person name="Mereny Z."/>
            <person name="Hegedus B."/>
            <person name="Baldrian P."/>
            <person name="Stursova M."/>
            <person name="Weitz H."/>
            <person name="Taylor A."/>
            <person name="Grigoriev I.V."/>
            <person name="Nagy L.G."/>
            <person name="Martin F."/>
            <person name="Kauserud H."/>
        </authorList>
    </citation>
    <scope>NUCLEOTIDE SEQUENCE</scope>
    <source>
        <strain evidence="1">CBHHK067</strain>
    </source>
</reference>
<organism evidence="1 2">
    <name type="scientific">Mycena rosella</name>
    <name type="common">Pink bonnet</name>
    <name type="synonym">Agaricus rosellus</name>
    <dbReference type="NCBI Taxonomy" id="1033263"/>
    <lineage>
        <taxon>Eukaryota</taxon>
        <taxon>Fungi</taxon>
        <taxon>Dikarya</taxon>
        <taxon>Basidiomycota</taxon>
        <taxon>Agaricomycotina</taxon>
        <taxon>Agaricomycetes</taxon>
        <taxon>Agaricomycetidae</taxon>
        <taxon>Agaricales</taxon>
        <taxon>Marasmiineae</taxon>
        <taxon>Mycenaceae</taxon>
        <taxon>Mycena</taxon>
    </lineage>
</organism>
<comment type="caution">
    <text evidence="1">The sequence shown here is derived from an EMBL/GenBank/DDBJ whole genome shotgun (WGS) entry which is preliminary data.</text>
</comment>
<feature type="non-terminal residue" evidence="1">
    <location>
        <position position="82"/>
    </location>
</feature>
<proteinExistence type="predicted"/>
<protein>
    <submittedName>
        <fullName evidence="1">Uncharacterized protein</fullName>
    </submittedName>
</protein>
<evidence type="ECO:0000313" key="1">
    <source>
        <dbReference type="EMBL" id="KAJ7675117.1"/>
    </source>
</evidence>
<gene>
    <name evidence="1" type="ORF">B0H17DRAFT_1081861</name>
</gene>
<accession>A0AAD7D2F2</accession>
<keyword evidence="2" id="KW-1185">Reference proteome</keyword>
<evidence type="ECO:0000313" key="2">
    <source>
        <dbReference type="Proteomes" id="UP001221757"/>
    </source>
</evidence>
<sequence>MAQPCTASGLVHIVVCVVIGSLSTANISIQTCDTGSSPSTSTCRWSCTQKRRSLARFEAWSSAYRWILLGFLTLARDRNMKV</sequence>
<dbReference type="AlphaFoldDB" id="A0AAD7D2F2"/>
<dbReference type="EMBL" id="JARKIE010000153">
    <property type="protein sequence ID" value="KAJ7675117.1"/>
    <property type="molecule type" value="Genomic_DNA"/>
</dbReference>
<dbReference type="Proteomes" id="UP001221757">
    <property type="component" value="Unassembled WGS sequence"/>
</dbReference>
<name>A0AAD7D2F2_MYCRO</name>